<dbReference type="InterPro" id="IPR025110">
    <property type="entry name" value="AMP-bd_C"/>
</dbReference>
<organism evidence="7 8">
    <name type="scientific">Rhizobium rhizogenes</name>
    <name type="common">Agrobacterium rhizogenes</name>
    <dbReference type="NCBI Taxonomy" id="359"/>
    <lineage>
        <taxon>Bacteria</taxon>
        <taxon>Pseudomonadati</taxon>
        <taxon>Pseudomonadota</taxon>
        <taxon>Alphaproteobacteria</taxon>
        <taxon>Hyphomicrobiales</taxon>
        <taxon>Rhizobiaceae</taxon>
        <taxon>Rhizobium/Agrobacterium group</taxon>
        <taxon>Rhizobium</taxon>
    </lineage>
</organism>
<dbReference type="GO" id="GO:0004321">
    <property type="term" value="F:fatty-acyl-CoA synthase activity"/>
    <property type="evidence" value="ECO:0007669"/>
    <property type="project" value="TreeGrafter"/>
</dbReference>
<feature type="domain" description="AMP-dependent synthetase/ligase" evidence="5">
    <location>
        <begin position="53"/>
        <end position="401"/>
    </location>
</feature>
<name>A0AA92H7C3_RHIRH</name>
<dbReference type="InterPro" id="IPR051087">
    <property type="entry name" value="Mitochondrial_ACSM"/>
</dbReference>
<dbReference type="RefSeq" id="WP_116494793.1">
    <property type="nucleotide sequence ID" value="NZ_QDFR01000012.1"/>
</dbReference>
<evidence type="ECO:0000313" key="8">
    <source>
        <dbReference type="Proteomes" id="UP000244335"/>
    </source>
</evidence>
<keyword evidence="4" id="KW-0067">ATP-binding</keyword>
<comment type="caution">
    <text evidence="7">The sequence shown here is derived from an EMBL/GenBank/DDBJ whole genome shotgun (WGS) entry which is preliminary data.</text>
</comment>
<dbReference type="GO" id="GO:0006637">
    <property type="term" value="P:acyl-CoA metabolic process"/>
    <property type="evidence" value="ECO:0007669"/>
    <property type="project" value="TreeGrafter"/>
</dbReference>
<dbReference type="Proteomes" id="UP000244335">
    <property type="component" value="Unassembled WGS sequence"/>
</dbReference>
<keyword evidence="3" id="KW-0547">Nucleotide-binding</keyword>
<dbReference type="GO" id="GO:0016405">
    <property type="term" value="F:CoA-ligase activity"/>
    <property type="evidence" value="ECO:0007669"/>
    <property type="project" value="UniProtKB-ARBA"/>
</dbReference>
<dbReference type="GO" id="GO:0006633">
    <property type="term" value="P:fatty acid biosynthetic process"/>
    <property type="evidence" value="ECO:0007669"/>
    <property type="project" value="TreeGrafter"/>
</dbReference>
<comment type="similarity">
    <text evidence="1">Belongs to the ATP-dependent AMP-binding enzyme family.</text>
</comment>
<gene>
    <name evidence="7" type="ORF">DC430_21895</name>
</gene>
<accession>A0AA92H7C3</accession>
<feature type="domain" description="AMP-binding enzyme C-terminal" evidence="6">
    <location>
        <begin position="461"/>
        <end position="538"/>
    </location>
</feature>
<dbReference type="GO" id="GO:0005524">
    <property type="term" value="F:ATP binding"/>
    <property type="evidence" value="ECO:0007669"/>
    <property type="project" value="UniProtKB-KW"/>
</dbReference>
<dbReference type="InterPro" id="IPR045851">
    <property type="entry name" value="AMP-bd_C_sf"/>
</dbReference>
<dbReference type="InterPro" id="IPR000873">
    <property type="entry name" value="AMP-dep_synth/lig_dom"/>
</dbReference>
<evidence type="ECO:0000256" key="2">
    <source>
        <dbReference type="ARBA" id="ARBA00022598"/>
    </source>
</evidence>
<evidence type="ECO:0000256" key="1">
    <source>
        <dbReference type="ARBA" id="ARBA00006432"/>
    </source>
</evidence>
<evidence type="ECO:0000259" key="6">
    <source>
        <dbReference type="Pfam" id="PF13193"/>
    </source>
</evidence>
<protein>
    <submittedName>
        <fullName evidence="7">AMP-binding protein</fullName>
    </submittedName>
</protein>
<evidence type="ECO:0000256" key="4">
    <source>
        <dbReference type="ARBA" id="ARBA00022840"/>
    </source>
</evidence>
<sequence>MLQSHGDKTKCSYAAETSAFQLSEATGRLAGDIETAINACVECCDRHVGSNRIALRCVSTKGVLSEYTFEQLRDMSARAANFFVSQGLRKGDVLAGMLPRTIDLITVILGAWRMGAVYQPLFTAFGPKAIEHRLKMSNARLVVTNPANASKFSEIPNHPLLAIVRDKEEPSIDGTIDFRGALAACSSTFDPVIGRGDDLFMMMSTSGTTGLPKGVPVSMRALASFSAYMRYAIDLREDDVFWNIADPGWAYGMYYAVAGPLMLGCATILYEGGFTAESTYSMIKRLGVTSLAGSPTAFRLLIAAGEEAATAAKGQLRVVSSAGEPLNPEIIRWFETHLAAPIYDHYGQTETGMVVNNHHGLDHGIRPGSAGFAMPGYRVAVLDDEGRELGPNQPGVLAVDIANSPLMWFKGYFQQDTPAISGGFYRTGDTVEAEADGSISFIGREDDLITSSGYRIGPFDVESALIEHSAVVEAAVIGVPDPERTEIVKAFVVLGKNVEATPDLAEELAQYVKRRLSAHAYPRLVDFVSELPKTPSGKIQRFLLRKAEIEKINAHQKQDHSA</sequence>
<evidence type="ECO:0000256" key="3">
    <source>
        <dbReference type="ARBA" id="ARBA00022741"/>
    </source>
</evidence>
<dbReference type="AlphaFoldDB" id="A0AA92H7C3"/>
<dbReference type="InterPro" id="IPR042099">
    <property type="entry name" value="ANL_N_sf"/>
</dbReference>
<dbReference type="Pfam" id="PF13193">
    <property type="entry name" value="AMP-binding_C"/>
    <property type="match status" value="1"/>
</dbReference>
<evidence type="ECO:0000313" key="7">
    <source>
        <dbReference type="EMBL" id="PVE50363.1"/>
    </source>
</evidence>
<dbReference type="Gene3D" id="3.40.50.12780">
    <property type="entry name" value="N-terminal domain of ligase-like"/>
    <property type="match status" value="1"/>
</dbReference>
<dbReference type="Gene3D" id="3.30.300.30">
    <property type="match status" value="1"/>
</dbReference>
<proteinExistence type="inferred from homology"/>
<dbReference type="PANTHER" id="PTHR43605">
    <property type="entry name" value="ACYL-COENZYME A SYNTHETASE"/>
    <property type="match status" value="1"/>
</dbReference>
<dbReference type="Pfam" id="PF00501">
    <property type="entry name" value="AMP-binding"/>
    <property type="match status" value="1"/>
</dbReference>
<dbReference type="GO" id="GO:0015645">
    <property type="term" value="F:fatty acid ligase activity"/>
    <property type="evidence" value="ECO:0007669"/>
    <property type="project" value="TreeGrafter"/>
</dbReference>
<dbReference type="PANTHER" id="PTHR43605:SF10">
    <property type="entry name" value="ACYL-COA SYNTHETASE MEDIUM CHAIN FAMILY MEMBER 3"/>
    <property type="match status" value="1"/>
</dbReference>
<dbReference type="EMBL" id="QDFR01000012">
    <property type="protein sequence ID" value="PVE50363.1"/>
    <property type="molecule type" value="Genomic_DNA"/>
</dbReference>
<dbReference type="SUPFAM" id="SSF56801">
    <property type="entry name" value="Acetyl-CoA synthetase-like"/>
    <property type="match status" value="1"/>
</dbReference>
<keyword evidence="2" id="KW-0436">Ligase</keyword>
<dbReference type="FunFam" id="3.30.300.30:FF:000005">
    <property type="entry name" value="Acyl-coenzyme A synthetase ACSM5, mitochondrial"/>
    <property type="match status" value="1"/>
</dbReference>
<reference evidence="7 8" key="1">
    <citation type="submission" date="2018-04" db="EMBL/GenBank/DDBJ databases">
        <authorList>
            <person name="Hagen T."/>
        </authorList>
    </citation>
    <scope>NUCLEOTIDE SEQUENCE [LARGE SCALE GENOMIC DNA]</scope>
    <source>
        <strain evidence="7 8">TPD7009</strain>
    </source>
</reference>
<evidence type="ECO:0000259" key="5">
    <source>
        <dbReference type="Pfam" id="PF00501"/>
    </source>
</evidence>